<dbReference type="Gene3D" id="1.10.3290.10">
    <property type="entry name" value="Fido-like domain"/>
    <property type="match status" value="1"/>
</dbReference>
<dbReference type="PANTHER" id="PTHR13504:SF38">
    <property type="entry name" value="FIDO DOMAIN-CONTAINING PROTEIN"/>
    <property type="match status" value="1"/>
</dbReference>
<dbReference type="PANTHER" id="PTHR13504">
    <property type="entry name" value="FIDO DOMAIN-CONTAINING PROTEIN DDB_G0283145"/>
    <property type="match status" value="1"/>
</dbReference>
<feature type="binding site" evidence="2">
    <location>
        <begin position="221"/>
        <end position="227"/>
    </location>
    <ligand>
        <name>ATP</name>
        <dbReference type="ChEBI" id="CHEBI:30616"/>
    </ligand>
</feature>
<evidence type="ECO:0000313" key="6">
    <source>
        <dbReference type="EMBL" id="SDY18526.1"/>
    </source>
</evidence>
<dbReference type="STRING" id="574349.SAMN05443545_1139"/>
<feature type="binding site" evidence="4">
    <location>
        <begin position="220"/>
        <end position="227"/>
    </location>
    <ligand>
        <name>ATP</name>
        <dbReference type="ChEBI" id="CHEBI:30616"/>
    </ligand>
</feature>
<dbReference type="GO" id="GO:0000287">
    <property type="term" value="F:magnesium ion binding"/>
    <property type="evidence" value="ECO:0007669"/>
    <property type="project" value="UniProtKB-UniRule"/>
</dbReference>
<gene>
    <name evidence="6" type="ORF">SAMN05443545_1139</name>
</gene>
<reference evidence="6 7" key="1">
    <citation type="submission" date="2016-10" db="EMBL/GenBank/DDBJ databases">
        <authorList>
            <person name="de Groot N.N."/>
        </authorList>
    </citation>
    <scope>NUCLEOTIDE SEQUENCE [LARGE SCALE GENOMIC DNA]</scope>
    <source>
        <strain evidence="6 7">DSM 19219</strain>
    </source>
</reference>
<feature type="domain" description="Fido" evidence="5">
    <location>
        <begin position="130"/>
        <end position="280"/>
    </location>
</feature>
<evidence type="ECO:0000313" key="7">
    <source>
        <dbReference type="Proteomes" id="UP000198500"/>
    </source>
</evidence>
<dbReference type="EMBL" id="FNNI01000013">
    <property type="protein sequence ID" value="SDY18526.1"/>
    <property type="molecule type" value="Genomic_DNA"/>
</dbReference>
<dbReference type="Proteomes" id="UP000198500">
    <property type="component" value="Unassembled WGS sequence"/>
</dbReference>
<name>A0A1H3HSN6_9GAMM</name>
<feature type="binding site" evidence="4">
    <location>
        <begin position="258"/>
        <end position="259"/>
    </location>
    <ligand>
        <name>ATP</name>
        <dbReference type="ChEBI" id="CHEBI:30616"/>
    </ligand>
</feature>
<dbReference type="InterPro" id="IPR025758">
    <property type="entry name" value="Fic/DOC_N"/>
</dbReference>
<dbReference type="RefSeq" id="WP_092572414.1">
    <property type="nucleotide sequence ID" value="NZ_BMXH01000017.1"/>
</dbReference>
<dbReference type="InterPro" id="IPR036597">
    <property type="entry name" value="Fido-like_dom_sf"/>
</dbReference>
<dbReference type="Pfam" id="PF13784">
    <property type="entry name" value="Fic_N"/>
    <property type="match status" value="1"/>
</dbReference>
<dbReference type="GO" id="GO:0042803">
    <property type="term" value="F:protein homodimerization activity"/>
    <property type="evidence" value="ECO:0007669"/>
    <property type="project" value="UniProtKB-UniRule"/>
</dbReference>
<evidence type="ECO:0000256" key="1">
    <source>
        <dbReference type="PIRNR" id="PIRNR038925"/>
    </source>
</evidence>
<dbReference type="GO" id="GO:0070733">
    <property type="term" value="F:AMPylase activity"/>
    <property type="evidence" value="ECO:0007669"/>
    <property type="project" value="UniProtKB-UniRule"/>
</dbReference>
<keyword evidence="1" id="KW-0548">Nucleotidyltransferase</keyword>
<keyword evidence="1 2" id="KW-0067">ATP-binding</keyword>
<sequence>MERGLTGDYVDSIAGGMRCQAFLPDPLPPQPPLALDSKLQNRINKAMLALGRLDAISSLLPDASLFLYSYVRKEAVMSSQIEGTQSSLSDLMLYEMSGMPGVPMDDVQEVSCYVNALTLGVQRIREGFPISYRLIMEMHEALMTSGRGINRGPGEFRNNQVWLGGHRPDEAVFVPPPPQCLGTCWSALERFINDIPEVTDPLIKAALTHVQFETIHPFMDGNGRLGRLLIPLILVEANILNEPLLYLSVFFKKHRQVYYERLQQVRVTGDWESWLLFFVDAVAETAAQAVTTAQRLNRLCEQDKARLAVLGRQAGSAGLLLDALFQQPIANISHLCQHTGLTPATVGKVLTAMETELDLVNEITGQKRNRVFAYRAYIDILNHDSA</sequence>
<evidence type="ECO:0000256" key="3">
    <source>
        <dbReference type="PIRSR" id="PIRSR640198-1"/>
    </source>
</evidence>
<dbReference type="InterPro" id="IPR040198">
    <property type="entry name" value="Fido_containing"/>
</dbReference>
<feature type="binding site" evidence="2">
    <location>
        <position position="82"/>
    </location>
    <ligand>
        <name>ATP</name>
        <dbReference type="ChEBI" id="CHEBI:30616"/>
    </ligand>
</feature>
<dbReference type="SUPFAM" id="SSF140931">
    <property type="entry name" value="Fic-like"/>
    <property type="match status" value="1"/>
</dbReference>
<evidence type="ECO:0000256" key="2">
    <source>
        <dbReference type="PIRSR" id="PIRSR038925-1"/>
    </source>
</evidence>
<feature type="binding site" evidence="2">
    <location>
        <position position="258"/>
    </location>
    <ligand>
        <name>ATP</name>
        <dbReference type="ChEBI" id="CHEBI:30616"/>
    </ligand>
</feature>
<feature type="binding site" evidence="2">
    <location>
        <position position="216"/>
    </location>
    <ligand>
        <name>ATP</name>
        <dbReference type="ChEBI" id="CHEBI:30616"/>
    </ligand>
</feature>
<evidence type="ECO:0000256" key="4">
    <source>
        <dbReference type="PIRSR" id="PIRSR640198-2"/>
    </source>
</evidence>
<organism evidence="6 7">
    <name type="scientific">Aidingimonas halophila</name>
    <dbReference type="NCBI Taxonomy" id="574349"/>
    <lineage>
        <taxon>Bacteria</taxon>
        <taxon>Pseudomonadati</taxon>
        <taxon>Pseudomonadota</taxon>
        <taxon>Gammaproteobacteria</taxon>
        <taxon>Oceanospirillales</taxon>
        <taxon>Halomonadaceae</taxon>
        <taxon>Aidingimonas</taxon>
    </lineage>
</organism>
<dbReference type="PROSITE" id="PS51459">
    <property type="entry name" value="FIDO"/>
    <property type="match status" value="1"/>
</dbReference>
<keyword evidence="1 2" id="KW-0547">Nucleotide-binding</keyword>
<keyword evidence="7" id="KW-1185">Reference proteome</keyword>
<keyword evidence="1" id="KW-0808">Transferase</keyword>
<comment type="catalytic activity">
    <reaction evidence="1">
        <text>L-threonyl-[protein] + ATP = 3-O-(5'-adenylyl)-L-threonyl-[protein] + diphosphate</text>
        <dbReference type="Rhea" id="RHEA:54292"/>
        <dbReference type="Rhea" id="RHEA-COMP:11060"/>
        <dbReference type="Rhea" id="RHEA-COMP:13847"/>
        <dbReference type="ChEBI" id="CHEBI:30013"/>
        <dbReference type="ChEBI" id="CHEBI:30616"/>
        <dbReference type="ChEBI" id="CHEBI:33019"/>
        <dbReference type="ChEBI" id="CHEBI:138113"/>
        <dbReference type="EC" id="2.7.7.108"/>
    </reaction>
</comment>
<dbReference type="OrthoDB" id="9807853at2"/>
<dbReference type="InterPro" id="IPR003812">
    <property type="entry name" value="Fido"/>
</dbReference>
<proteinExistence type="predicted"/>
<accession>A0A1H3HSN6</accession>
<dbReference type="GO" id="GO:0005524">
    <property type="term" value="F:ATP binding"/>
    <property type="evidence" value="ECO:0007669"/>
    <property type="project" value="UniProtKB-UniRule"/>
</dbReference>
<evidence type="ECO:0000259" key="5">
    <source>
        <dbReference type="PROSITE" id="PS51459"/>
    </source>
</evidence>
<protein>
    <recommendedName>
        <fullName evidence="1">Protein adenylyltransferase</fullName>
        <ecNumber evidence="1">2.7.7.108</ecNumber>
    </recommendedName>
    <alternativeName>
        <fullName evidence="1">AMPylator</fullName>
    </alternativeName>
</protein>
<dbReference type="PIRSF" id="PIRSF038925">
    <property type="entry name" value="AMP-prot_trans"/>
    <property type="match status" value="1"/>
</dbReference>
<dbReference type="AlphaFoldDB" id="A0A1H3HSN6"/>
<dbReference type="EC" id="2.7.7.108" evidence="1"/>
<dbReference type="Pfam" id="PF02661">
    <property type="entry name" value="Fic"/>
    <property type="match status" value="1"/>
</dbReference>
<dbReference type="InterPro" id="IPR026287">
    <property type="entry name" value="SoFic-like"/>
</dbReference>
<feature type="active site" evidence="3">
    <location>
        <position position="216"/>
    </location>
</feature>
<comment type="catalytic activity">
    <reaction evidence="1">
        <text>L-tyrosyl-[protein] + ATP = O-(5'-adenylyl)-L-tyrosyl-[protein] + diphosphate</text>
        <dbReference type="Rhea" id="RHEA:54288"/>
        <dbReference type="Rhea" id="RHEA-COMP:10136"/>
        <dbReference type="Rhea" id="RHEA-COMP:13846"/>
        <dbReference type="ChEBI" id="CHEBI:30616"/>
        <dbReference type="ChEBI" id="CHEBI:33019"/>
        <dbReference type="ChEBI" id="CHEBI:46858"/>
        <dbReference type="ChEBI" id="CHEBI:83624"/>
        <dbReference type="EC" id="2.7.7.108"/>
    </reaction>
</comment>
<comment type="subunit">
    <text evidence="1">Homodimer.</text>
</comment>
<comment type="function">
    <text evidence="1">Adenylyltransferase that mediates the addition of adenosine 5'-monophosphate (AMP) to specific residues of target proteins.</text>
</comment>